<organism evidence="1 2">
    <name type="scientific">Gnathostoma spinigerum</name>
    <dbReference type="NCBI Taxonomy" id="75299"/>
    <lineage>
        <taxon>Eukaryota</taxon>
        <taxon>Metazoa</taxon>
        <taxon>Ecdysozoa</taxon>
        <taxon>Nematoda</taxon>
        <taxon>Chromadorea</taxon>
        <taxon>Rhabditida</taxon>
        <taxon>Spirurina</taxon>
        <taxon>Gnathostomatomorpha</taxon>
        <taxon>Gnathostomatoidea</taxon>
        <taxon>Gnathostomatidae</taxon>
        <taxon>Gnathostoma</taxon>
    </lineage>
</organism>
<reference evidence="1 2" key="1">
    <citation type="submission" date="2024-08" db="EMBL/GenBank/DDBJ databases">
        <title>Gnathostoma spinigerum genome.</title>
        <authorList>
            <person name="Gonzalez-Bertolin B."/>
            <person name="Monzon S."/>
            <person name="Zaballos A."/>
            <person name="Jimenez P."/>
            <person name="Dekumyoy P."/>
            <person name="Varona S."/>
            <person name="Cuesta I."/>
            <person name="Sumanam S."/>
            <person name="Adisakwattana P."/>
            <person name="Gasser R.B."/>
            <person name="Hernandez-Gonzalez A."/>
            <person name="Young N.D."/>
            <person name="Perteguer M.J."/>
        </authorList>
    </citation>
    <scope>NUCLEOTIDE SEQUENCE [LARGE SCALE GENOMIC DNA]</scope>
    <source>
        <strain evidence="1">AL3</strain>
        <tissue evidence="1">Liver</tissue>
    </source>
</reference>
<dbReference type="AlphaFoldDB" id="A0ABD6E9Q2"/>
<sequence length="115" mass="12642">MASRLSGAEGEQRFQTNLAPAIIRRDDCKSVLAREDGLSCVCAKVVSLSPLEISDSVGSLQLTGQPSGDVDVNDLCYFLLDPSVRPIRCERMTPIPNEMLPVANYQLSLFRKRNS</sequence>
<gene>
    <name evidence="1" type="ORF">AB6A40_003065</name>
</gene>
<dbReference type="Proteomes" id="UP001608902">
    <property type="component" value="Unassembled WGS sequence"/>
</dbReference>
<evidence type="ECO:0000313" key="2">
    <source>
        <dbReference type="Proteomes" id="UP001608902"/>
    </source>
</evidence>
<protein>
    <submittedName>
        <fullName evidence="1">Uncharacterized protein</fullName>
    </submittedName>
</protein>
<keyword evidence="2" id="KW-1185">Reference proteome</keyword>
<dbReference type="EMBL" id="JBGFUD010001489">
    <property type="protein sequence ID" value="MFH4976356.1"/>
    <property type="molecule type" value="Genomic_DNA"/>
</dbReference>
<evidence type="ECO:0000313" key="1">
    <source>
        <dbReference type="EMBL" id="MFH4976356.1"/>
    </source>
</evidence>
<comment type="caution">
    <text evidence="1">The sequence shown here is derived from an EMBL/GenBank/DDBJ whole genome shotgun (WGS) entry which is preliminary data.</text>
</comment>
<proteinExistence type="predicted"/>
<name>A0ABD6E9Q2_9BILA</name>
<accession>A0ABD6E9Q2</accession>